<dbReference type="PANTHER" id="PTHR33371:SF4">
    <property type="entry name" value="INTERMEMBRANE PHOSPHOLIPID TRANSPORT SYSTEM BINDING PROTEIN MLAD"/>
    <property type="match status" value="1"/>
</dbReference>
<dbReference type="Proteomes" id="UP000715441">
    <property type="component" value="Unassembled WGS sequence"/>
</dbReference>
<evidence type="ECO:0000256" key="1">
    <source>
        <dbReference type="SAM" id="Phobius"/>
    </source>
</evidence>
<accession>A0ABX1J377</accession>
<evidence type="ECO:0000313" key="3">
    <source>
        <dbReference type="EMBL" id="NKQ54231.1"/>
    </source>
</evidence>
<reference evidence="3 4" key="1">
    <citation type="submission" date="2020-04" db="EMBL/GenBank/DDBJ databases">
        <title>Novel species.</title>
        <authorList>
            <person name="Teo W.F.A."/>
            <person name="Lipun K."/>
            <person name="Srisuk N."/>
            <person name="Duangmal K."/>
        </authorList>
    </citation>
    <scope>NUCLEOTIDE SEQUENCE [LARGE SCALE GENOMIC DNA]</scope>
    <source>
        <strain evidence="3 4">K13G38</strain>
    </source>
</reference>
<dbReference type="EMBL" id="JAAXLS010000008">
    <property type="protein sequence ID" value="NKQ54231.1"/>
    <property type="molecule type" value="Genomic_DNA"/>
</dbReference>
<dbReference type="RefSeq" id="WP_168515896.1">
    <property type="nucleotide sequence ID" value="NZ_JAAXLS010000008.1"/>
</dbReference>
<name>A0ABX1J377_9PSEU</name>
<evidence type="ECO:0000313" key="4">
    <source>
        <dbReference type="Proteomes" id="UP000715441"/>
    </source>
</evidence>
<organism evidence="3 4">
    <name type="scientific">Amycolatopsis acididurans</name>
    <dbReference type="NCBI Taxonomy" id="2724524"/>
    <lineage>
        <taxon>Bacteria</taxon>
        <taxon>Bacillati</taxon>
        <taxon>Actinomycetota</taxon>
        <taxon>Actinomycetes</taxon>
        <taxon>Pseudonocardiales</taxon>
        <taxon>Pseudonocardiaceae</taxon>
        <taxon>Amycolatopsis</taxon>
    </lineage>
</organism>
<keyword evidence="1" id="KW-1133">Transmembrane helix</keyword>
<proteinExistence type="predicted"/>
<comment type="caution">
    <text evidence="3">The sequence shown here is derived from an EMBL/GenBank/DDBJ whole genome shotgun (WGS) entry which is preliminary data.</text>
</comment>
<keyword evidence="1" id="KW-0812">Transmembrane</keyword>
<dbReference type="InterPro" id="IPR052336">
    <property type="entry name" value="MlaD_Phospholipid_Transporter"/>
</dbReference>
<dbReference type="Pfam" id="PF02470">
    <property type="entry name" value="MlaD"/>
    <property type="match status" value="1"/>
</dbReference>
<feature type="transmembrane region" description="Helical" evidence="1">
    <location>
        <begin position="12"/>
        <end position="31"/>
    </location>
</feature>
<feature type="domain" description="Mce/MlaD" evidence="2">
    <location>
        <begin position="42"/>
        <end position="115"/>
    </location>
</feature>
<sequence length="439" mass="46216">MSRLRTVFTRPFRLGIAVFAAFVLVLTTLVFKPQLENLFSSGTKMQAEFGTQYKLRPYDSSVKIAGLVVGDVTDVSATDHGTVLVTMKLDDKVLDILGSKPSASIEPRTVLGGRYTVDLHPGGEPGRYAGGAIPLDRTRIPVEADRVLEALPTDTLHSVQKVVADLDQTLRQGGQQSLGGLVHDAPSVLGPGADVLQAARGTRPGTDLPQIVQGLSNVANTLTAKDGQLDSIVVSLNNTARTLAGQSGPLTDAVSSLPGTLRDTRAGLTGLSGTLDRLTSTAPALHPTVDQLGPLVQKLNPVLRQAVPVLDDLQPLLRDAQPAVQELNPVAQQATDVLQTVRGPVLDRVNGPVTHLLLNTWHGTGPYAQSGGGNQADHKFYEELAYMATNIDRASMTQDQHGSLLSFQVGAGTGSVAGIPFNLENLMAQITHAAGGGSQ</sequence>
<dbReference type="PANTHER" id="PTHR33371">
    <property type="entry name" value="INTERMEMBRANE PHOSPHOLIPID TRANSPORT SYSTEM BINDING PROTEIN MLAD-RELATED"/>
    <property type="match status" value="1"/>
</dbReference>
<gene>
    <name evidence="3" type="ORF">HFP15_15185</name>
</gene>
<keyword evidence="4" id="KW-1185">Reference proteome</keyword>
<evidence type="ECO:0000259" key="2">
    <source>
        <dbReference type="Pfam" id="PF02470"/>
    </source>
</evidence>
<dbReference type="InterPro" id="IPR003399">
    <property type="entry name" value="Mce/MlaD"/>
</dbReference>
<keyword evidence="1" id="KW-0472">Membrane</keyword>
<protein>
    <recommendedName>
        <fullName evidence="2">Mce/MlaD domain-containing protein</fullName>
    </recommendedName>
</protein>